<dbReference type="PROSITE" id="PS51125">
    <property type="entry name" value="NHL"/>
    <property type="match status" value="1"/>
</dbReference>
<reference evidence="5 6" key="1">
    <citation type="journal article" date="2024" name="Genome Biol. Evol.">
        <title>Chromosome-level genome assembly of the viviparous eelpout Zoarces viviparus.</title>
        <authorList>
            <person name="Fuhrmann N."/>
            <person name="Brasseur M.V."/>
            <person name="Bakowski C.E."/>
            <person name="Podsiadlowski L."/>
            <person name="Prost S."/>
            <person name="Krehenwinkel H."/>
            <person name="Mayer C."/>
        </authorList>
    </citation>
    <scope>NUCLEOTIDE SEQUENCE [LARGE SCALE GENOMIC DNA]</scope>
    <source>
        <strain evidence="5">NO-MEL_2022_Ind0_liver</strain>
    </source>
</reference>
<accession>A0AAW1F5D2</accession>
<evidence type="ECO:0000256" key="2">
    <source>
        <dbReference type="PROSITE-ProRule" id="PRU00504"/>
    </source>
</evidence>
<dbReference type="AlphaFoldDB" id="A0AAW1F5D2"/>
<evidence type="ECO:0000313" key="5">
    <source>
        <dbReference type="EMBL" id="KAK9529786.1"/>
    </source>
</evidence>
<evidence type="ECO:0000256" key="3">
    <source>
        <dbReference type="SAM" id="MobiDB-lite"/>
    </source>
</evidence>
<name>A0AAW1F5D2_ZOAVI</name>
<evidence type="ECO:0000256" key="4">
    <source>
        <dbReference type="SAM" id="Phobius"/>
    </source>
</evidence>
<feature type="compositionally biased region" description="Polar residues" evidence="3">
    <location>
        <begin position="78"/>
        <end position="91"/>
    </location>
</feature>
<feature type="region of interest" description="Disordered" evidence="3">
    <location>
        <begin position="187"/>
        <end position="223"/>
    </location>
</feature>
<feature type="repeat" description="NHL" evidence="2">
    <location>
        <begin position="1"/>
        <end position="44"/>
    </location>
</feature>
<feature type="transmembrane region" description="Helical" evidence="4">
    <location>
        <begin position="115"/>
        <end position="139"/>
    </location>
</feature>
<dbReference type="EMBL" id="JBCEZU010000111">
    <property type="protein sequence ID" value="KAK9529786.1"/>
    <property type="molecule type" value="Genomic_DNA"/>
</dbReference>
<feature type="region of interest" description="Disordered" evidence="3">
    <location>
        <begin position="74"/>
        <end position="110"/>
    </location>
</feature>
<dbReference type="Gene3D" id="2.120.10.30">
    <property type="entry name" value="TolB, C-terminal domain"/>
    <property type="match status" value="1"/>
</dbReference>
<comment type="caution">
    <text evidence="5">The sequence shown here is derived from an EMBL/GenBank/DDBJ whole genome shotgun (WGS) entry which is preliminary data.</text>
</comment>
<keyword evidence="4" id="KW-1133">Transmembrane helix</keyword>
<keyword evidence="4" id="KW-0472">Membrane</keyword>
<dbReference type="InterPro" id="IPR001258">
    <property type="entry name" value="NHL_repeat"/>
</dbReference>
<feature type="compositionally biased region" description="Basic and acidic residues" evidence="3">
    <location>
        <begin position="97"/>
        <end position="110"/>
    </location>
</feature>
<sequence>MDILDTFNPEKKEFKMPHDIVETRDGSVFVGDAGSKSVFKFTTDKLHRSVKKAGIEVQEVDEMETFVRTKVRPEHNMSKTAAIQEKQTVSLQPQPQEKAEEEKKKSAAKPNREHAVLPAIITTLLLIPLLVVISIGLFICWRKNNACEVKTEPSSVRGILGKIRGRAVGSLNLGNFFASHKGYSRRGFDQLSTEGSDQERNGGDSSDSENEEYSALPPPPSSS</sequence>
<organism evidence="5 6">
    <name type="scientific">Zoarces viviparus</name>
    <name type="common">Viviparous eelpout</name>
    <name type="synonym">Blennius viviparus</name>
    <dbReference type="NCBI Taxonomy" id="48416"/>
    <lineage>
        <taxon>Eukaryota</taxon>
        <taxon>Metazoa</taxon>
        <taxon>Chordata</taxon>
        <taxon>Craniata</taxon>
        <taxon>Vertebrata</taxon>
        <taxon>Euteleostomi</taxon>
        <taxon>Actinopterygii</taxon>
        <taxon>Neopterygii</taxon>
        <taxon>Teleostei</taxon>
        <taxon>Neoteleostei</taxon>
        <taxon>Acanthomorphata</taxon>
        <taxon>Eupercaria</taxon>
        <taxon>Perciformes</taxon>
        <taxon>Cottioidei</taxon>
        <taxon>Zoarcales</taxon>
        <taxon>Zoarcidae</taxon>
        <taxon>Zoarcinae</taxon>
        <taxon>Zoarces</taxon>
    </lineage>
</organism>
<evidence type="ECO:0000256" key="1">
    <source>
        <dbReference type="ARBA" id="ARBA00022737"/>
    </source>
</evidence>
<keyword evidence="1" id="KW-0677">Repeat</keyword>
<evidence type="ECO:0008006" key="7">
    <source>
        <dbReference type="Google" id="ProtNLM"/>
    </source>
</evidence>
<proteinExistence type="predicted"/>
<dbReference type="InterPro" id="IPR011042">
    <property type="entry name" value="6-blade_b-propeller_TolB-like"/>
</dbReference>
<gene>
    <name evidence="5" type="ORF">VZT92_013860</name>
</gene>
<keyword evidence="6" id="KW-1185">Reference proteome</keyword>
<dbReference type="Proteomes" id="UP001488805">
    <property type="component" value="Unassembled WGS sequence"/>
</dbReference>
<evidence type="ECO:0000313" key="6">
    <source>
        <dbReference type="Proteomes" id="UP001488805"/>
    </source>
</evidence>
<protein>
    <recommendedName>
        <fullName evidence="7">AMD</fullName>
    </recommendedName>
</protein>
<keyword evidence="4" id="KW-0812">Transmembrane</keyword>